<dbReference type="InterPro" id="IPR029032">
    <property type="entry name" value="AhpD-like"/>
</dbReference>
<keyword evidence="2" id="KW-1185">Reference proteome</keyword>
<name>A0A2J6RLN6_HYAVF</name>
<dbReference type="AlphaFoldDB" id="A0A2J6RLN6"/>
<evidence type="ECO:0000313" key="2">
    <source>
        <dbReference type="Proteomes" id="UP000235786"/>
    </source>
</evidence>
<reference evidence="1 2" key="1">
    <citation type="submission" date="2016-04" db="EMBL/GenBank/DDBJ databases">
        <title>A degradative enzymes factory behind the ericoid mycorrhizal symbiosis.</title>
        <authorList>
            <consortium name="DOE Joint Genome Institute"/>
            <person name="Martino E."/>
            <person name="Morin E."/>
            <person name="Grelet G."/>
            <person name="Kuo A."/>
            <person name="Kohler A."/>
            <person name="Daghino S."/>
            <person name="Barry K."/>
            <person name="Choi C."/>
            <person name="Cichocki N."/>
            <person name="Clum A."/>
            <person name="Copeland A."/>
            <person name="Hainaut M."/>
            <person name="Haridas S."/>
            <person name="Labutti K."/>
            <person name="Lindquist E."/>
            <person name="Lipzen A."/>
            <person name="Khouja H.-R."/>
            <person name="Murat C."/>
            <person name="Ohm R."/>
            <person name="Olson A."/>
            <person name="Spatafora J."/>
            <person name="Veneault-Fourrey C."/>
            <person name="Henrissat B."/>
            <person name="Grigoriev I."/>
            <person name="Martin F."/>
            <person name="Perotto S."/>
        </authorList>
    </citation>
    <scope>NUCLEOTIDE SEQUENCE [LARGE SCALE GENOMIC DNA]</scope>
    <source>
        <strain evidence="1 2">F</strain>
    </source>
</reference>
<dbReference type="PANTHER" id="PTHR28180:SF2">
    <property type="entry name" value="PEROXISOMAL PROTEIN 2"/>
    <property type="match status" value="1"/>
</dbReference>
<dbReference type="STRING" id="1149755.A0A2J6RLN6"/>
<protein>
    <submittedName>
        <fullName evidence="1">Uncharacterized protein</fullName>
    </submittedName>
</protein>
<sequence>MPREERAEMSKLSPSLKALINAPFARPNTLPASPRIRSVYDSLRKEASPKNVGVPAWLTLSTAATMTMNSPDGLTELYNLATAGSKDKKQSVETAELMREIGLKCIGFNGVPRTINCLGAFRASLPREIVSSLSTKPTRVASTNNINDIINRGQSLWASIYRPFDEKLFSKLADSHPDLPVFILNHEYGALFADPPVLGHETGAKVGRVLTSIVAVACLRAQTGVGPQVLSHVFGLRKAYEDESFKASGEFPVEGGEWLASDEGNVWLLGAVDKIVEALGEGKGSSFAPGMEKAKL</sequence>
<dbReference type="EMBL" id="KZ613946">
    <property type="protein sequence ID" value="PMD39422.1"/>
    <property type="molecule type" value="Genomic_DNA"/>
</dbReference>
<dbReference type="InterPro" id="IPR052999">
    <property type="entry name" value="PTS1_Protein"/>
</dbReference>
<organism evidence="1 2">
    <name type="scientific">Hyaloscypha variabilis (strain UAMH 11265 / GT02V1 / F)</name>
    <name type="common">Meliniomyces variabilis</name>
    <dbReference type="NCBI Taxonomy" id="1149755"/>
    <lineage>
        <taxon>Eukaryota</taxon>
        <taxon>Fungi</taxon>
        <taxon>Dikarya</taxon>
        <taxon>Ascomycota</taxon>
        <taxon>Pezizomycotina</taxon>
        <taxon>Leotiomycetes</taxon>
        <taxon>Helotiales</taxon>
        <taxon>Hyaloscyphaceae</taxon>
        <taxon>Hyaloscypha</taxon>
        <taxon>Hyaloscypha variabilis</taxon>
    </lineage>
</organism>
<gene>
    <name evidence="1" type="ORF">L207DRAFT_566425</name>
</gene>
<accession>A0A2J6RLN6</accession>
<dbReference type="Gene3D" id="1.20.1290.10">
    <property type="entry name" value="AhpD-like"/>
    <property type="match status" value="1"/>
</dbReference>
<evidence type="ECO:0000313" key="1">
    <source>
        <dbReference type="EMBL" id="PMD39422.1"/>
    </source>
</evidence>
<proteinExistence type="predicted"/>
<dbReference type="Proteomes" id="UP000235786">
    <property type="component" value="Unassembled WGS sequence"/>
</dbReference>
<dbReference type="OrthoDB" id="5392202at2759"/>
<dbReference type="PANTHER" id="PTHR28180">
    <property type="entry name" value="CONSERVED MITOCHONDRIAL PROTEIN-RELATED"/>
    <property type="match status" value="1"/>
</dbReference>
<dbReference type="SUPFAM" id="SSF69118">
    <property type="entry name" value="AhpD-like"/>
    <property type="match status" value="1"/>
</dbReference>